<evidence type="ECO:0000313" key="1">
    <source>
        <dbReference type="EMBL" id="GAA0360054.1"/>
    </source>
</evidence>
<gene>
    <name evidence="1" type="ORF">GCM10009092_25330</name>
</gene>
<dbReference type="Proteomes" id="UP001501757">
    <property type="component" value="Unassembled WGS sequence"/>
</dbReference>
<keyword evidence="2" id="KW-1185">Reference proteome</keyword>
<protein>
    <submittedName>
        <fullName evidence="1">Uncharacterized protein</fullName>
    </submittedName>
</protein>
<sequence>MNLISLIRRKYVELTFRRYDLRIVEAIGAQQFEHIIQVYRNSGWEITNAYPAFSPDAERWHCKLRKGTSVLECEWQHQRFGSISGAARIINALANEFGLVVLEYPTWQ</sequence>
<reference evidence="1 2" key="1">
    <citation type="journal article" date="2019" name="Int. J. Syst. Evol. Microbiol.">
        <title>The Global Catalogue of Microorganisms (GCM) 10K type strain sequencing project: providing services to taxonomists for standard genome sequencing and annotation.</title>
        <authorList>
            <consortium name="The Broad Institute Genomics Platform"/>
            <consortium name="The Broad Institute Genome Sequencing Center for Infectious Disease"/>
            <person name="Wu L."/>
            <person name="Ma J."/>
        </authorList>
    </citation>
    <scope>NUCLEOTIDE SEQUENCE [LARGE SCALE GENOMIC DNA]</scope>
    <source>
        <strain evidence="1 2">JCM 13378</strain>
    </source>
</reference>
<dbReference type="RefSeq" id="WP_343845329.1">
    <property type="nucleotide sequence ID" value="NZ_BAAAEI010000014.1"/>
</dbReference>
<evidence type="ECO:0000313" key="2">
    <source>
        <dbReference type="Proteomes" id="UP001501757"/>
    </source>
</evidence>
<organism evidence="1 2">
    <name type="scientific">Bowmanella denitrificans</name>
    <dbReference type="NCBI Taxonomy" id="366582"/>
    <lineage>
        <taxon>Bacteria</taxon>
        <taxon>Pseudomonadati</taxon>
        <taxon>Pseudomonadota</taxon>
        <taxon>Gammaproteobacteria</taxon>
        <taxon>Alteromonadales</taxon>
        <taxon>Alteromonadaceae</taxon>
        <taxon>Bowmanella</taxon>
    </lineage>
</organism>
<accession>A0ABN0XBH6</accession>
<comment type="caution">
    <text evidence="1">The sequence shown here is derived from an EMBL/GenBank/DDBJ whole genome shotgun (WGS) entry which is preliminary data.</text>
</comment>
<dbReference type="EMBL" id="BAAAEI010000014">
    <property type="protein sequence ID" value="GAA0360054.1"/>
    <property type="molecule type" value="Genomic_DNA"/>
</dbReference>
<proteinExistence type="predicted"/>
<name>A0ABN0XBH6_9ALTE</name>